<comment type="caution">
    <text evidence="5">The sequence shown here is derived from an EMBL/GenBank/DDBJ whole genome shotgun (WGS) entry which is preliminary data.</text>
</comment>
<sequence>FLCVTFPTKKKKMGEIGAKRWNFGANEVVERSSSLSIREYLNTLISNLDEGDTRPVIALGHGDPSPFPRFSTDPSAVKAICDAVSSTKFNNYASASGIPAARKAVAEYLSRDLSYQISPNDVHITSGCLQAIEILISALANPGANILLPRPTYPMYDSRASFSQLEVRYFDLLPENGWDVDLDAVEALADDKTVAIVVVNPCNPCGNVFSRQHLQKIAETACKLGILLIADEVYDHYAFGDKPFVSMAEFAEIVPVILLGAISKRWFVPGWRLGWMVTLDPHSIMKYSGFVQSLTNVINISTDAVTFIQGAIPEILGNTKEEFFSVKLEKMRECAEICYEEIMKIPCISCPSKPEGSMFTMVKLNLSLLEDISDDLDFCCKLAKEESLIILPGRAVGLKNWLRITFAIELDLLIDGFSRLKNFSQRHSKKKP</sequence>
<keyword evidence="6" id="KW-1185">Reference proteome</keyword>
<feature type="non-terminal residue" evidence="5">
    <location>
        <position position="1"/>
    </location>
</feature>
<name>A0ABQ7Z006_BRANA</name>
<dbReference type="InterPro" id="IPR015424">
    <property type="entry name" value="PyrdxlP-dep_Trfase"/>
</dbReference>
<accession>A0ABQ7Z006</accession>
<dbReference type="PRINTS" id="PR00753">
    <property type="entry name" value="ACCSYNTHASE"/>
</dbReference>
<comment type="cofactor">
    <cofactor evidence="1">
        <name>pyridoxal 5'-phosphate</name>
        <dbReference type="ChEBI" id="CHEBI:597326"/>
    </cofactor>
</comment>
<evidence type="ECO:0000313" key="6">
    <source>
        <dbReference type="Proteomes" id="UP000824890"/>
    </source>
</evidence>
<organism evidence="5 6">
    <name type="scientific">Brassica napus</name>
    <name type="common">Rape</name>
    <dbReference type="NCBI Taxonomy" id="3708"/>
    <lineage>
        <taxon>Eukaryota</taxon>
        <taxon>Viridiplantae</taxon>
        <taxon>Streptophyta</taxon>
        <taxon>Embryophyta</taxon>
        <taxon>Tracheophyta</taxon>
        <taxon>Spermatophyta</taxon>
        <taxon>Magnoliopsida</taxon>
        <taxon>eudicotyledons</taxon>
        <taxon>Gunneridae</taxon>
        <taxon>Pentapetalae</taxon>
        <taxon>rosids</taxon>
        <taxon>malvids</taxon>
        <taxon>Brassicales</taxon>
        <taxon>Brassicaceae</taxon>
        <taxon>Brassiceae</taxon>
        <taxon>Brassica</taxon>
    </lineage>
</organism>
<evidence type="ECO:0000256" key="3">
    <source>
        <dbReference type="ARBA" id="ARBA00022898"/>
    </source>
</evidence>
<reference evidence="5 6" key="1">
    <citation type="submission" date="2021-05" db="EMBL/GenBank/DDBJ databases">
        <title>Genome Assembly of Synthetic Allotetraploid Brassica napus Reveals Homoeologous Exchanges between Subgenomes.</title>
        <authorList>
            <person name="Davis J.T."/>
        </authorList>
    </citation>
    <scope>NUCLEOTIDE SEQUENCE [LARGE SCALE GENOMIC DNA]</scope>
    <source>
        <strain evidence="6">cv. Da-Ae</strain>
        <tissue evidence="5">Seedling</tissue>
    </source>
</reference>
<protein>
    <recommendedName>
        <fullName evidence="4">Aminotransferase class I/classII large domain-containing protein</fullName>
    </recommendedName>
</protein>
<dbReference type="InterPro" id="IPR015421">
    <property type="entry name" value="PyrdxlP-dep_Trfase_major"/>
</dbReference>
<dbReference type="PIRSF" id="PIRSF000517">
    <property type="entry name" value="Tyr_transaminase"/>
    <property type="match status" value="1"/>
</dbReference>
<dbReference type="InterPro" id="IPR004839">
    <property type="entry name" value="Aminotransferase_I/II_large"/>
</dbReference>
<evidence type="ECO:0000313" key="5">
    <source>
        <dbReference type="EMBL" id="KAH0873457.1"/>
    </source>
</evidence>
<dbReference type="InterPro" id="IPR005958">
    <property type="entry name" value="TyrNic_aminoTrfase"/>
</dbReference>
<dbReference type="Gene3D" id="3.90.1150.10">
    <property type="entry name" value="Aspartate Aminotransferase, domain 1"/>
    <property type="match status" value="1"/>
</dbReference>
<comment type="similarity">
    <text evidence="2">Belongs to the class-I pyridoxal-phosphate-dependent aminotransferase family.</text>
</comment>
<dbReference type="Gene3D" id="3.40.640.10">
    <property type="entry name" value="Type I PLP-dependent aspartate aminotransferase-like (Major domain)"/>
    <property type="match status" value="1"/>
</dbReference>
<keyword evidence="3" id="KW-0663">Pyridoxal phosphate</keyword>
<evidence type="ECO:0000256" key="1">
    <source>
        <dbReference type="ARBA" id="ARBA00001933"/>
    </source>
</evidence>
<dbReference type="EMBL" id="JAGKQM010000016">
    <property type="protein sequence ID" value="KAH0873457.1"/>
    <property type="molecule type" value="Genomic_DNA"/>
</dbReference>
<evidence type="ECO:0000259" key="4">
    <source>
        <dbReference type="Pfam" id="PF00155"/>
    </source>
</evidence>
<dbReference type="NCBIfam" id="TIGR01265">
    <property type="entry name" value="tyr_nico_aTase"/>
    <property type="match status" value="1"/>
</dbReference>
<dbReference type="CDD" id="cd00609">
    <property type="entry name" value="AAT_like"/>
    <property type="match status" value="1"/>
</dbReference>
<dbReference type="Pfam" id="PF00155">
    <property type="entry name" value="Aminotran_1_2"/>
    <property type="match status" value="1"/>
</dbReference>
<dbReference type="Proteomes" id="UP000824890">
    <property type="component" value="Unassembled WGS sequence"/>
</dbReference>
<dbReference type="InterPro" id="IPR015422">
    <property type="entry name" value="PyrdxlP-dep_Trfase_small"/>
</dbReference>
<proteinExistence type="inferred from homology"/>
<evidence type="ECO:0000256" key="2">
    <source>
        <dbReference type="ARBA" id="ARBA00007441"/>
    </source>
</evidence>
<gene>
    <name evidence="5" type="ORF">HID58_070819</name>
</gene>
<dbReference type="PANTHER" id="PTHR45744">
    <property type="entry name" value="TYROSINE AMINOTRANSFERASE"/>
    <property type="match status" value="1"/>
</dbReference>
<feature type="domain" description="Aminotransferase class I/classII large" evidence="4">
    <location>
        <begin position="55"/>
        <end position="407"/>
    </location>
</feature>
<dbReference type="SUPFAM" id="SSF53383">
    <property type="entry name" value="PLP-dependent transferases"/>
    <property type="match status" value="1"/>
</dbReference>
<dbReference type="PANTHER" id="PTHR45744:SF11">
    <property type="entry name" value="TYROSINE AMINOTRANSFERASE"/>
    <property type="match status" value="1"/>
</dbReference>